<dbReference type="InterPro" id="IPR001849">
    <property type="entry name" value="PH_domain"/>
</dbReference>
<evidence type="ECO:0000256" key="4">
    <source>
        <dbReference type="ARBA" id="ARBA00022692"/>
    </source>
</evidence>
<comment type="similarity">
    <text evidence="2">Belongs to the chondroitin N-acetylgalactosaminyltransferase family.</text>
</comment>
<dbReference type="Proteomes" id="UP000663870">
    <property type="component" value="Unassembled WGS sequence"/>
</dbReference>
<evidence type="ECO:0000259" key="13">
    <source>
        <dbReference type="PROSITE" id="PS50200"/>
    </source>
</evidence>
<dbReference type="EC" id="2.4.1.226" evidence="10"/>
<evidence type="ECO:0000256" key="6">
    <source>
        <dbReference type="ARBA" id="ARBA00022989"/>
    </source>
</evidence>
<keyword evidence="5" id="KW-0735">Signal-anchor</keyword>
<keyword evidence="8" id="KW-0472">Membrane</keyword>
<dbReference type="PROSITE" id="PS50003">
    <property type="entry name" value="PH_DOMAIN"/>
    <property type="match status" value="1"/>
</dbReference>
<name>A0A815M148_9BILA</name>
<feature type="region of interest" description="Disordered" evidence="11">
    <location>
        <begin position="797"/>
        <end position="820"/>
    </location>
</feature>
<dbReference type="PANTHER" id="PTHR12369:SF11">
    <property type="entry name" value="HEXOSYLTRANSFERASE"/>
    <property type="match status" value="1"/>
</dbReference>
<feature type="compositionally biased region" description="Low complexity" evidence="11">
    <location>
        <begin position="40"/>
        <end position="52"/>
    </location>
</feature>
<evidence type="ECO:0000256" key="11">
    <source>
        <dbReference type="SAM" id="MobiDB-lite"/>
    </source>
</evidence>
<evidence type="ECO:0000256" key="3">
    <source>
        <dbReference type="ARBA" id="ARBA00022679"/>
    </source>
</evidence>
<keyword evidence="9" id="KW-0325">Glycoprotein</keyword>
<evidence type="ECO:0000259" key="12">
    <source>
        <dbReference type="PROSITE" id="PS50003"/>
    </source>
</evidence>
<feature type="domain" description="PH" evidence="12">
    <location>
        <begin position="437"/>
        <end position="545"/>
    </location>
</feature>
<organism evidence="14 15">
    <name type="scientific">Rotaria sordida</name>
    <dbReference type="NCBI Taxonomy" id="392033"/>
    <lineage>
        <taxon>Eukaryota</taxon>
        <taxon>Metazoa</taxon>
        <taxon>Spiralia</taxon>
        <taxon>Gnathifera</taxon>
        <taxon>Rotifera</taxon>
        <taxon>Eurotatoria</taxon>
        <taxon>Bdelloidea</taxon>
        <taxon>Philodinida</taxon>
        <taxon>Philodinidae</taxon>
        <taxon>Rotaria</taxon>
    </lineage>
</organism>
<dbReference type="InterPro" id="IPR011993">
    <property type="entry name" value="PH-like_dom_sf"/>
</dbReference>
<protein>
    <recommendedName>
        <fullName evidence="10">N-acetylgalactosaminyl-proteoglycan 3-beta-glucuronosyltransferase</fullName>
        <ecNumber evidence="10">2.4.1.226</ecNumber>
    </recommendedName>
</protein>
<proteinExistence type="inferred from homology"/>
<dbReference type="SUPFAM" id="SSF53448">
    <property type="entry name" value="Nucleotide-diphospho-sugar transferases"/>
    <property type="match status" value="2"/>
</dbReference>
<keyword evidence="7" id="KW-0333">Golgi apparatus</keyword>
<dbReference type="Gene3D" id="3.90.550.50">
    <property type="match status" value="1"/>
</dbReference>
<feature type="region of interest" description="Disordered" evidence="11">
    <location>
        <begin position="866"/>
        <end position="906"/>
    </location>
</feature>
<dbReference type="Gene3D" id="3.90.550.10">
    <property type="entry name" value="Spore Coat Polysaccharide Biosynthesis Protein SpsA, Chain A"/>
    <property type="match status" value="1"/>
</dbReference>
<reference evidence="14" key="1">
    <citation type="submission" date="2021-02" db="EMBL/GenBank/DDBJ databases">
        <authorList>
            <person name="Nowell W R."/>
        </authorList>
    </citation>
    <scope>NUCLEOTIDE SEQUENCE</scope>
</reference>
<dbReference type="InterPro" id="IPR029044">
    <property type="entry name" value="Nucleotide-diphossugar_trans"/>
</dbReference>
<sequence>MMNRLLVRRCSMSSIKEEDESEVFDETITQIEKLLSPSLQQEQFDSSSSISEWDSELSESEQEFDDNNENLEDKSEEQAANRALQSFKQSCARAFTLKILININRSIQMNNKNNSCSPFSIHLYEEEEEDSTELDAILSELQDFKIEFEENSNLSSSQQQLLFPKLNKIEKLTMNHYSSSRKYLSSSSSSFSTNGCVHELRTLEDQLEAALQSLSLTINDCTISNIDSQQQPSSDSSACSSGVGDEIGNELFHLYNISNTNHHSILLTSKNTTATDDCDSAFSDCGSNDKITLTNRDESINYHAMLPITDSIDETPSMILDHDDSLLSRARHPSKILIRTYNDDDSTKSIFIHDSMLIRDVLFVLVHKNHRESDINYALVEVLPDLHMERIFEDHQKLTEAILMWPTVSPNRLSFTKRVEKYNFFRTITSNDELTSTPDVEGNIYLKEKSRKSWKKHFCVLRSSGLYFVPKGKSKKDLVCLAKFENVELFFGLDWKKKFKSPSDFCFALKHPLIQKKSSKYIKYMCVDTKNEFDRWIINIRIAKFGQQLKLNYSLMDKAMNIYRSSGRFAPVYATRSETPTEQSENDDIIIHDCRTPIPHNQYYDFQPSISTNKNNDDDNDHENSPIKSASYMDELRQRLERVLNDSPQQSSTLYNSIQSSLHTKETIHRPTFIPSPKLKTTNSQRLNSTENLNKINNQIKPPLTIGSTPLPRKQMQSFGSLSYRTVNTANRHPQQQMSKSFIIPSKREDHHSTGSSSTTSKSDSLNLDNTDFSVPSSTFLNNTNKITNTVKPKTTINTNRSKQLPPLKKPTTSFHTNTQSQSLLPIKNGVIPFSPKLSTSISQISTQTKSINSSLPISSFSNSKNTTIAANNRPVPPIPPRKSSIPRLGLKPQPPQRNSSTNLLPDNRINDASCLHEYGMAKFVRKIDKFNNVIVTSTLKPTSSIVKQDSINIFPLTPTKKKTPRNSFPVPVNNRITSNIRGPTWWLSLILLLISVAIGFQFGLIFLCNIKRCITNDLSLEQDSNGLHDSNRVNSLLISSINVPRVLQNKQLILVAIMTSKDFLTTRAPTVMRTWAGNVPGQVIFFSSEGSTTNDSNINLVSLPSVTDTYPPQKKSFLMMKYIYDHYLNKFEWFMRVDDDVYIRTDNLERLLRSIDNRKPYYIGQPGMGTKEEFGKLALAENENFCMGGPGIILSRETLARFTPHIKQCLKNFYTYHEDVELGRCVHKYANTSCTWSYEMQHILYNHPNKTEGYKARNLVSTDILRAVSLHSIKDVRVFTRVHNFALQRRIIELEQHNMLLRRQINIYDTILNIENQIKLLIKKLVQLMQKTKNEHMQKKLKQMYKQLNIPNQHIAEQLMTLYNNAYRLFKIDDDQQLPINRLLWNALQIYFNESLPSSNDLTFSFVYDSIQSMSNNYTHTKTSLQAKKHSSAIYTLFTASQYSANTELPVRSIEPAYKQCFDEVVRTYMEAVNKISRNMGRFLEYKKTLYGYYKYEPRHGMSYILDLYLIYRKYMGRKMSVPVRKRVYVVQKFRPLYFHELFSSYSSAILSPVGAGSPNFVNSISPVITNTNTTIILPSLPVPIHMIVPVSGRLPTLKRLLTNFDHIVMCSNDSDLLNVHIYIILMETAEDSGERMSTLANYIKKFVQKYQSSRIHLIEVENGNFTRGYARSYGASRFNDTDLLFFIDLDMVFTRDLFPRIRYHTILNKQVYFPIIFSQYDPNYWETIQSSLNFSSFTLRGDIGYWRLYGFGMLGIYKVDLGQIGSWNVGISGWGKEDVEIYDKLVQCPTLNVFRAIDNSLMHIFHTKDCSPTLRDDQMNMCKGTKSITLGSQRILVRYVQKLIELNKI</sequence>
<feature type="region of interest" description="Disordered" evidence="11">
    <location>
        <begin position="604"/>
        <end position="629"/>
    </location>
</feature>
<dbReference type="FunFam" id="3.90.550.50:FF:000004">
    <property type="entry name" value="Hexosyltransferase"/>
    <property type="match status" value="1"/>
</dbReference>
<dbReference type="InterPro" id="IPR051227">
    <property type="entry name" value="CS_glycosyltransferase"/>
</dbReference>
<feature type="compositionally biased region" description="Polar residues" evidence="11">
    <location>
        <begin position="811"/>
        <end position="820"/>
    </location>
</feature>
<feature type="region of interest" description="Disordered" evidence="11">
    <location>
        <begin position="728"/>
        <end position="769"/>
    </location>
</feature>
<gene>
    <name evidence="14" type="ORF">JXQ802_LOCUS35667</name>
</gene>
<dbReference type="SUPFAM" id="SSF50729">
    <property type="entry name" value="PH domain-like"/>
    <property type="match status" value="1"/>
</dbReference>
<dbReference type="GO" id="GO:0007165">
    <property type="term" value="P:signal transduction"/>
    <property type="evidence" value="ECO:0007669"/>
    <property type="project" value="InterPro"/>
</dbReference>
<dbReference type="Gene3D" id="3.10.20.90">
    <property type="entry name" value="Phosphatidylinositol 3-kinase Catalytic Subunit, Chain A, domain 1"/>
    <property type="match status" value="1"/>
</dbReference>
<dbReference type="InterPro" id="IPR008428">
    <property type="entry name" value="Chond_GalNAc"/>
</dbReference>
<dbReference type="InterPro" id="IPR039665">
    <property type="entry name" value="PH_APBB1IP"/>
</dbReference>
<dbReference type="PROSITE" id="PS50200">
    <property type="entry name" value="RA"/>
    <property type="match status" value="1"/>
</dbReference>
<keyword evidence="4" id="KW-0812">Transmembrane</keyword>
<keyword evidence="15" id="KW-1185">Reference proteome</keyword>
<evidence type="ECO:0000256" key="1">
    <source>
        <dbReference type="ARBA" id="ARBA00004447"/>
    </source>
</evidence>
<dbReference type="Gene3D" id="2.30.29.30">
    <property type="entry name" value="Pleckstrin-homology domain (PH domain)/Phosphotyrosine-binding domain (PTB)"/>
    <property type="match status" value="1"/>
</dbReference>
<evidence type="ECO:0000313" key="15">
    <source>
        <dbReference type="Proteomes" id="UP000663870"/>
    </source>
</evidence>
<evidence type="ECO:0000256" key="8">
    <source>
        <dbReference type="ARBA" id="ARBA00023136"/>
    </source>
</evidence>
<evidence type="ECO:0000256" key="2">
    <source>
        <dbReference type="ARBA" id="ARBA00009239"/>
    </source>
</evidence>
<dbReference type="GO" id="GO:0047238">
    <property type="term" value="F:glucuronosyl-N-acetylgalactosaminyl-proteoglycan 4-beta-N-acetylgalactosaminyltransferase activity"/>
    <property type="evidence" value="ECO:0007669"/>
    <property type="project" value="TreeGrafter"/>
</dbReference>
<dbReference type="EMBL" id="CAJNOL010001779">
    <property type="protein sequence ID" value="CAF1417662.1"/>
    <property type="molecule type" value="Genomic_DNA"/>
</dbReference>
<dbReference type="Pfam" id="PF00169">
    <property type="entry name" value="PH"/>
    <property type="match status" value="1"/>
</dbReference>
<evidence type="ECO:0000256" key="7">
    <source>
        <dbReference type="ARBA" id="ARBA00023034"/>
    </source>
</evidence>
<evidence type="ECO:0000256" key="10">
    <source>
        <dbReference type="ARBA" id="ARBA00066811"/>
    </source>
</evidence>
<feature type="compositionally biased region" description="Acidic residues" evidence="11">
    <location>
        <begin position="53"/>
        <end position="70"/>
    </location>
</feature>
<comment type="caution">
    <text evidence="14">The sequence shown here is derived from an EMBL/GenBank/DDBJ whole genome shotgun (WGS) entry which is preliminary data.</text>
</comment>
<dbReference type="InterPro" id="IPR000159">
    <property type="entry name" value="RA_dom"/>
</dbReference>
<evidence type="ECO:0000256" key="9">
    <source>
        <dbReference type="ARBA" id="ARBA00023180"/>
    </source>
</evidence>
<dbReference type="Pfam" id="PF21989">
    <property type="entry name" value="RA_2"/>
    <property type="match status" value="1"/>
</dbReference>
<dbReference type="SMART" id="SM00233">
    <property type="entry name" value="PH"/>
    <property type="match status" value="1"/>
</dbReference>
<feature type="domain" description="Ras-associating" evidence="13">
    <location>
        <begin position="334"/>
        <end position="451"/>
    </location>
</feature>
<dbReference type="PANTHER" id="PTHR12369">
    <property type="entry name" value="CHONDROITIN SYNTHASE"/>
    <property type="match status" value="1"/>
</dbReference>
<dbReference type="InterPro" id="IPR029071">
    <property type="entry name" value="Ubiquitin-like_domsf"/>
</dbReference>
<feature type="compositionally biased region" description="Polar residues" evidence="11">
    <location>
        <begin position="728"/>
        <end position="740"/>
    </location>
</feature>
<evidence type="ECO:0000313" key="14">
    <source>
        <dbReference type="EMBL" id="CAF1417662.1"/>
    </source>
</evidence>
<dbReference type="GO" id="GO:0050510">
    <property type="term" value="F:N-acetylgalactosaminyl-proteoglycan 3-beta-glucuronosyltransferase activity"/>
    <property type="evidence" value="ECO:0007669"/>
    <property type="project" value="UniProtKB-EC"/>
</dbReference>
<keyword evidence="3" id="KW-0808">Transferase</keyword>
<dbReference type="Pfam" id="PF05679">
    <property type="entry name" value="CHGN"/>
    <property type="match status" value="1"/>
</dbReference>
<feature type="region of interest" description="Disordered" evidence="11">
    <location>
        <begin position="39"/>
        <end position="79"/>
    </location>
</feature>
<feature type="compositionally biased region" description="Low complexity" evidence="11">
    <location>
        <begin position="754"/>
        <end position="765"/>
    </location>
</feature>
<dbReference type="GO" id="GO:0032580">
    <property type="term" value="C:Golgi cisterna membrane"/>
    <property type="evidence" value="ECO:0007669"/>
    <property type="project" value="UniProtKB-SubCell"/>
</dbReference>
<comment type="subcellular location">
    <subcellularLocation>
        <location evidence="1">Golgi apparatus</location>
        <location evidence="1">Golgi stack membrane</location>
        <topology evidence="1">Single-pass type II membrane protein</topology>
    </subcellularLocation>
</comment>
<dbReference type="SMART" id="SM00314">
    <property type="entry name" value="RA"/>
    <property type="match status" value="1"/>
</dbReference>
<evidence type="ECO:0000256" key="5">
    <source>
        <dbReference type="ARBA" id="ARBA00022968"/>
    </source>
</evidence>
<dbReference type="CDD" id="cd01259">
    <property type="entry name" value="PH_APBB1IP"/>
    <property type="match status" value="1"/>
</dbReference>
<dbReference type="SUPFAM" id="SSF54236">
    <property type="entry name" value="Ubiquitin-like"/>
    <property type="match status" value="1"/>
</dbReference>
<keyword evidence="6" id="KW-1133">Transmembrane helix</keyword>
<accession>A0A815M148</accession>